<dbReference type="OrthoDB" id="53505at2"/>
<evidence type="ECO:0000313" key="2">
    <source>
        <dbReference type="EMBL" id="TQQ85704.1"/>
    </source>
</evidence>
<sequence>MNIHFGFSYIGLIFLLMLMLPNIIWSKNKPKGYDKYVKNENKVLLLLEWLGEMLVTCLSLIFSDFNINKISNWSSILLIAFIIMILYEIYWIRYFKSNKTMKDMYSSLLGIPVAGATLPVVAFLLLGIYGRNIFLIISTIVLGIGHIGIHLNHKKELE</sequence>
<protein>
    <submittedName>
        <fullName evidence="2">Uncharacterized protein</fullName>
    </submittedName>
</protein>
<comment type="caution">
    <text evidence="2">The sequence shown here is derived from an EMBL/GenBank/DDBJ whole genome shotgun (WGS) entry which is preliminary data.</text>
</comment>
<feature type="transmembrane region" description="Helical" evidence="1">
    <location>
        <begin position="46"/>
        <end position="67"/>
    </location>
</feature>
<dbReference type="RefSeq" id="WP_009270354.1">
    <property type="nucleotide sequence ID" value="NZ_SGJB01000001.1"/>
</dbReference>
<feature type="transmembrane region" description="Helical" evidence="1">
    <location>
        <begin position="6"/>
        <end position="25"/>
    </location>
</feature>
<name>A0A544QYE0_9FIRM</name>
<keyword evidence="1" id="KW-1133">Transmembrane helix</keyword>
<feature type="transmembrane region" description="Helical" evidence="1">
    <location>
        <begin position="133"/>
        <end position="151"/>
    </location>
</feature>
<accession>A0A544QYE0</accession>
<reference evidence="2 3" key="1">
    <citation type="submission" date="2019-02" db="EMBL/GenBank/DDBJ databases">
        <title>Peptostreptococcaceae bacterium ZHW00191 nov., a new bacterium isolated from the human gut.</title>
        <authorList>
            <person name="Zhou H.-W."/>
            <person name="Chen X.-J."/>
        </authorList>
    </citation>
    <scope>NUCLEOTIDE SEQUENCE [LARGE SCALE GENOMIC DNA]</scope>
    <source>
        <strain evidence="2 3">ZHW00191</strain>
    </source>
</reference>
<dbReference type="AlphaFoldDB" id="A0A544QYE0"/>
<feature type="transmembrane region" description="Helical" evidence="1">
    <location>
        <begin position="73"/>
        <end position="92"/>
    </location>
</feature>
<keyword evidence="1" id="KW-0812">Transmembrane</keyword>
<keyword evidence="1" id="KW-0472">Membrane</keyword>
<dbReference type="Proteomes" id="UP000317863">
    <property type="component" value="Unassembled WGS sequence"/>
</dbReference>
<feature type="transmembrane region" description="Helical" evidence="1">
    <location>
        <begin position="104"/>
        <end position="127"/>
    </location>
</feature>
<gene>
    <name evidence="2" type="ORF">EXD82_00365</name>
</gene>
<dbReference type="EMBL" id="SGJB01000001">
    <property type="protein sequence ID" value="TQQ85704.1"/>
    <property type="molecule type" value="Genomic_DNA"/>
</dbReference>
<keyword evidence="3" id="KW-1185">Reference proteome</keyword>
<evidence type="ECO:0000256" key="1">
    <source>
        <dbReference type="SAM" id="Phobius"/>
    </source>
</evidence>
<organism evidence="2 3">
    <name type="scientific">Peptacetobacter hominis</name>
    <dbReference type="NCBI Taxonomy" id="2743610"/>
    <lineage>
        <taxon>Bacteria</taxon>
        <taxon>Bacillati</taxon>
        <taxon>Bacillota</taxon>
        <taxon>Clostridia</taxon>
        <taxon>Peptostreptococcales</taxon>
        <taxon>Peptostreptococcaceae</taxon>
        <taxon>Peptacetobacter</taxon>
    </lineage>
</organism>
<proteinExistence type="predicted"/>
<evidence type="ECO:0000313" key="3">
    <source>
        <dbReference type="Proteomes" id="UP000317863"/>
    </source>
</evidence>